<dbReference type="GO" id="GO:0016052">
    <property type="term" value="P:carbohydrate catabolic process"/>
    <property type="evidence" value="ECO:0007669"/>
    <property type="project" value="TreeGrafter"/>
</dbReference>
<dbReference type="PROSITE" id="PS00909">
    <property type="entry name" value="MR_MLE_2"/>
    <property type="match status" value="1"/>
</dbReference>
<dbReference type="PANTHER" id="PTHR13794">
    <property type="entry name" value="ENOLASE SUPERFAMILY, MANDELATE RACEMASE"/>
    <property type="match status" value="1"/>
</dbReference>
<dbReference type="InterPro" id="IPR046945">
    <property type="entry name" value="RHMD-like"/>
</dbReference>
<dbReference type="CDD" id="cd03316">
    <property type="entry name" value="MR_like"/>
    <property type="match status" value="1"/>
</dbReference>
<dbReference type="SFLD" id="SFLDS00001">
    <property type="entry name" value="Enolase"/>
    <property type="match status" value="1"/>
</dbReference>
<comment type="cofactor">
    <cofactor evidence="1">
        <name>Mg(2+)</name>
        <dbReference type="ChEBI" id="CHEBI:18420"/>
    </cofactor>
</comment>
<dbReference type="InterPro" id="IPR036849">
    <property type="entry name" value="Enolase-like_C_sf"/>
</dbReference>
<keyword evidence="2" id="KW-0479">Metal-binding</keyword>
<dbReference type="SUPFAM" id="SSF51604">
    <property type="entry name" value="Enolase C-terminal domain-like"/>
    <property type="match status" value="1"/>
</dbReference>
<comment type="caution">
    <text evidence="5">The sequence shown here is derived from an EMBL/GenBank/DDBJ whole genome shotgun (WGS) entry which is preliminary data.</text>
</comment>
<proteinExistence type="predicted"/>
<dbReference type="InterPro" id="IPR018110">
    <property type="entry name" value="Mandel_Rmase/mucon_lact_enz_CS"/>
</dbReference>
<dbReference type="Gene3D" id="3.30.390.10">
    <property type="entry name" value="Enolase-like, N-terminal domain"/>
    <property type="match status" value="1"/>
</dbReference>
<dbReference type="Pfam" id="PF13378">
    <property type="entry name" value="MR_MLE_C"/>
    <property type="match status" value="1"/>
</dbReference>
<dbReference type="Proteomes" id="UP000297385">
    <property type="component" value="Unassembled WGS sequence"/>
</dbReference>
<dbReference type="PROSITE" id="PS00908">
    <property type="entry name" value="MR_MLE_1"/>
    <property type="match status" value="1"/>
</dbReference>
<dbReference type="InterPro" id="IPR029065">
    <property type="entry name" value="Enolase_C-like"/>
</dbReference>
<evidence type="ECO:0000313" key="6">
    <source>
        <dbReference type="Proteomes" id="UP000297385"/>
    </source>
</evidence>
<dbReference type="PANTHER" id="PTHR13794:SF58">
    <property type="entry name" value="MITOCHONDRIAL ENOLASE SUPERFAMILY MEMBER 1"/>
    <property type="match status" value="1"/>
</dbReference>
<dbReference type="InterPro" id="IPR013342">
    <property type="entry name" value="Mandelate_racemase_C"/>
</dbReference>
<evidence type="ECO:0000259" key="4">
    <source>
        <dbReference type="SMART" id="SM00922"/>
    </source>
</evidence>
<dbReference type="GO" id="GO:0016836">
    <property type="term" value="F:hydro-lyase activity"/>
    <property type="evidence" value="ECO:0007669"/>
    <property type="project" value="TreeGrafter"/>
</dbReference>
<evidence type="ECO:0000256" key="3">
    <source>
        <dbReference type="ARBA" id="ARBA00022842"/>
    </source>
</evidence>
<sequence length="381" mass="42295">MSAKVTIQELLVKHHKIADIEVHLVSTQATGGLADATRKVERVGITIVRVKTDQGLEGVGVTYHEVGGSAIRSIIRDDMLPRLKGRDPFDTEVIWRDFFAVFRGVGRKGLTFCALSAIDFALWDLKGKILDMPLHRLLGGGRARIPVYASGGWSSYEDDELVAEMKDMVSQGYSMVKFKVGYDGGRQPNRDVERVRKVREALGPDIGLMIDANNCWDAGTATQFANRVREYNIMLMEEPVFADDIPGLSRFKRGTDIPLGTGEHEYTKWGVRDLLLAEAADIVQIDGARTGGYTEMMKCAALCEAWNVKFAPHAMEHIHIPIASVVGVVPFLERLRLFEPITHKIYKNAQVPTDGYLDVIEAPGHGLELNMDFILDADELA</sequence>
<name>A0A4Y8MI09_9BURK</name>
<evidence type="ECO:0000313" key="5">
    <source>
        <dbReference type="EMBL" id="TFE37058.1"/>
    </source>
</evidence>
<dbReference type="AlphaFoldDB" id="A0A4Y8MI09"/>
<protein>
    <submittedName>
        <fullName evidence="5">Mandelate racemase/muconate lactonizing enzyme family protein</fullName>
    </submittedName>
</protein>
<evidence type="ECO:0000256" key="1">
    <source>
        <dbReference type="ARBA" id="ARBA00001946"/>
    </source>
</evidence>
<reference evidence="5 6" key="1">
    <citation type="submission" date="2019-03" db="EMBL/GenBank/DDBJ databases">
        <title>Complete Genome Sequence of Paraburkholderia dipogonis ICMP 19430T, a Nitrogen-fixing Symbiont of the South African Invasive Legume Dipogon lignosus in New Zealand.</title>
        <authorList>
            <person name="De Meyer S.E."/>
        </authorList>
    </citation>
    <scope>NUCLEOTIDE SEQUENCE [LARGE SCALE GENOMIC DNA]</scope>
    <source>
        <strain evidence="5 6">ICMP 19430</strain>
    </source>
</reference>
<evidence type="ECO:0000256" key="2">
    <source>
        <dbReference type="ARBA" id="ARBA00022723"/>
    </source>
</evidence>
<feature type="domain" description="Mandelate racemase/muconate lactonizing enzyme C-terminal" evidence="4">
    <location>
        <begin position="158"/>
        <end position="258"/>
    </location>
</feature>
<dbReference type="GO" id="GO:0000287">
    <property type="term" value="F:magnesium ion binding"/>
    <property type="evidence" value="ECO:0007669"/>
    <property type="project" value="TreeGrafter"/>
</dbReference>
<dbReference type="SFLD" id="SFLDG00179">
    <property type="entry name" value="mandelate_racemase"/>
    <property type="match status" value="1"/>
</dbReference>
<gene>
    <name evidence="5" type="ORF">E2553_45330</name>
</gene>
<dbReference type="SUPFAM" id="SSF54826">
    <property type="entry name" value="Enolase N-terminal domain-like"/>
    <property type="match status" value="1"/>
</dbReference>
<accession>A0A4Y8MI09</accession>
<dbReference type="GO" id="GO:0009063">
    <property type="term" value="P:amino acid catabolic process"/>
    <property type="evidence" value="ECO:0007669"/>
    <property type="project" value="InterPro"/>
</dbReference>
<keyword evidence="3" id="KW-0460">Magnesium</keyword>
<organism evidence="5 6">
    <name type="scientific">Paraburkholderia dipogonis</name>
    <dbReference type="NCBI Taxonomy" id="1211383"/>
    <lineage>
        <taxon>Bacteria</taxon>
        <taxon>Pseudomonadati</taxon>
        <taxon>Pseudomonadota</taxon>
        <taxon>Betaproteobacteria</taxon>
        <taxon>Burkholderiales</taxon>
        <taxon>Burkholderiaceae</taxon>
        <taxon>Paraburkholderia</taxon>
    </lineage>
</organism>
<dbReference type="InterPro" id="IPR013341">
    <property type="entry name" value="Mandelate_racemase_N_dom"/>
</dbReference>
<dbReference type="Gene3D" id="3.20.20.120">
    <property type="entry name" value="Enolase-like C-terminal domain"/>
    <property type="match status" value="1"/>
</dbReference>
<dbReference type="EMBL" id="SNVI01000008">
    <property type="protein sequence ID" value="TFE37058.1"/>
    <property type="molecule type" value="Genomic_DNA"/>
</dbReference>
<dbReference type="SMART" id="SM00922">
    <property type="entry name" value="MR_MLE"/>
    <property type="match status" value="1"/>
</dbReference>
<dbReference type="Pfam" id="PF02746">
    <property type="entry name" value="MR_MLE_N"/>
    <property type="match status" value="1"/>
</dbReference>
<dbReference type="InterPro" id="IPR029017">
    <property type="entry name" value="Enolase-like_N"/>
</dbReference>